<organism evidence="1">
    <name type="scientific">Rhizophora mucronata</name>
    <name type="common">Asiatic mangrove</name>
    <dbReference type="NCBI Taxonomy" id="61149"/>
    <lineage>
        <taxon>Eukaryota</taxon>
        <taxon>Viridiplantae</taxon>
        <taxon>Streptophyta</taxon>
        <taxon>Embryophyta</taxon>
        <taxon>Tracheophyta</taxon>
        <taxon>Spermatophyta</taxon>
        <taxon>Magnoliopsida</taxon>
        <taxon>eudicotyledons</taxon>
        <taxon>Gunneridae</taxon>
        <taxon>Pentapetalae</taxon>
        <taxon>rosids</taxon>
        <taxon>fabids</taxon>
        <taxon>Malpighiales</taxon>
        <taxon>Rhizophoraceae</taxon>
        <taxon>Rhizophora</taxon>
    </lineage>
</organism>
<evidence type="ECO:0000313" key="1">
    <source>
        <dbReference type="EMBL" id="MBX16650.1"/>
    </source>
</evidence>
<name>A0A2P2LFG0_RHIMU</name>
<sequence>MIFLVMVKLMSSKSIWNLSFSHHPLHLDWHILLCQHLMFSMQPLRTLEQDILWYCLQSKYLCKTLLCLLVCAYEYVNMCGIQSFKILLLVLIIARDYMSRFGCISEKFSKPIV</sequence>
<proteinExistence type="predicted"/>
<protein>
    <submittedName>
        <fullName evidence="1">CCAAT-binding transcription factor family protein</fullName>
    </submittedName>
</protein>
<reference evidence="1" key="1">
    <citation type="submission" date="2018-02" db="EMBL/GenBank/DDBJ databases">
        <title>Rhizophora mucronata_Transcriptome.</title>
        <authorList>
            <person name="Meera S.P."/>
            <person name="Sreeshan A."/>
            <person name="Augustine A."/>
        </authorList>
    </citation>
    <scope>NUCLEOTIDE SEQUENCE</scope>
    <source>
        <tissue evidence="1">Leaf</tissue>
    </source>
</reference>
<dbReference type="EMBL" id="GGEC01036166">
    <property type="protein sequence ID" value="MBX16650.1"/>
    <property type="molecule type" value="Transcribed_RNA"/>
</dbReference>
<dbReference type="AlphaFoldDB" id="A0A2P2LFG0"/>
<accession>A0A2P2LFG0</accession>